<dbReference type="Gene3D" id="3.40.50.300">
    <property type="entry name" value="P-loop containing nucleotide triphosphate hydrolases"/>
    <property type="match status" value="1"/>
</dbReference>
<dbReference type="Proteomes" id="UP000586827">
    <property type="component" value="Unassembled WGS sequence"/>
</dbReference>
<reference evidence="1 2" key="1">
    <citation type="submission" date="2020-05" db="EMBL/GenBank/DDBJ databases">
        <title>MicrobeNet Type strains.</title>
        <authorList>
            <person name="Nicholson A.C."/>
        </authorList>
    </citation>
    <scope>NUCLEOTIDE SEQUENCE [LARGE SCALE GENOMIC DNA]</scope>
    <source>
        <strain evidence="1 2">JCM 3224</strain>
    </source>
</reference>
<dbReference type="AlphaFoldDB" id="A0A849BTR7"/>
<comment type="caution">
    <text evidence="1">The sequence shown here is derived from an EMBL/GenBank/DDBJ whole genome shotgun (WGS) entry which is preliminary data.</text>
</comment>
<dbReference type="InterPro" id="IPR027417">
    <property type="entry name" value="P-loop_NTPase"/>
</dbReference>
<evidence type="ECO:0000313" key="1">
    <source>
        <dbReference type="EMBL" id="NNH69993.1"/>
    </source>
</evidence>
<dbReference type="SUPFAM" id="SSF52540">
    <property type="entry name" value="P-loop containing nucleoside triphosphate hydrolases"/>
    <property type="match status" value="1"/>
</dbReference>
<accession>A0A849BTR7</accession>
<organism evidence="1 2">
    <name type="scientific">Nocardia uniformis</name>
    <dbReference type="NCBI Taxonomy" id="53432"/>
    <lineage>
        <taxon>Bacteria</taxon>
        <taxon>Bacillati</taxon>
        <taxon>Actinomycetota</taxon>
        <taxon>Actinomycetes</taxon>
        <taxon>Mycobacteriales</taxon>
        <taxon>Nocardiaceae</taxon>
        <taxon>Nocardia</taxon>
    </lineage>
</organism>
<evidence type="ECO:0008006" key="3">
    <source>
        <dbReference type="Google" id="ProtNLM"/>
    </source>
</evidence>
<dbReference type="EMBL" id="JABELX010000003">
    <property type="protein sequence ID" value="NNH69993.1"/>
    <property type="molecule type" value="Genomic_DNA"/>
</dbReference>
<proteinExistence type="predicted"/>
<protein>
    <recommendedName>
        <fullName evidence="3">MinD-like ATPase involved in chromosome partitioning or flagellar assembly</fullName>
    </recommendedName>
</protein>
<name>A0A849BTR7_9NOCA</name>
<keyword evidence="2" id="KW-1185">Reference proteome</keyword>
<evidence type="ECO:0000313" key="2">
    <source>
        <dbReference type="Proteomes" id="UP000586827"/>
    </source>
</evidence>
<gene>
    <name evidence="1" type="ORF">HLB23_08970</name>
</gene>
<dbReference type="RefSeq" id="WP_067517995.1">
    <property type="nucleotide sequence ID" value="NZ_JABELX010000003.1"/>
</dbReference>
<sequence>MFDRFPDHPAKLSSTPTDLARLLRPAPPGTPTDVVRLHGGDGILLWANLPPVLVMGSSGGAGSTTTALGIASAASYGYKERSPIVVDATPTGGDLARRGCDMIDPSGTVQTWLSMSHRGLSSTVLEACGENSARVGVLPRGPEALPLRETYASVHRDLSDAGCLPVYDGGAPVSNRMIAPLLSDSRITLVITLAARPDAVNRLRPALIWLDDNYSQYILEDAVIVVTRQHPSDGPSVAKHARAYLGEFVRAVTEIPYDHHLAAGGPITWTRLAPPTRAAYRQIINLLR</sequence>